<proteinExistence type="predicted"/>
<organism evidence="1 2">
    <name type="scientific">Lactuca saligna</name>
    <name type="common">Willowleaf lettuce</name>
    <dbReference type="NCBI Taxonomy" id="75948"/>
    <lineage>
        <taxon>Eukaryota</taxon>
        <taxon>Viridiplantae</taxon>
        <taxon>Streptophyta</taxon>
        <taxon>Embryophyta</taxon>
        <taxon>Tracheophyta</taxon>
        <taxon>Spermatophyta</taxon>
        <taxon>Magnoliopsida</taxon>
        <taxon>eudicotyledons</taxon>
        <taxon>Gunneridae</taxon>
        <taxon>Pentapetalae</taxon>
        <taxon>asterids</taxon>
        <taxon>campanulids</taxon>
        <taxon>Asterales</taxon>
        <taxon>Asteraceae</taxon>
        <taxon>Cichorioideae</taxon>
        <taxon>Cichorieae</taxon>
        <taxon>Lactucinae</taxon>
        <taxon>Lactuca</taxon>
    </lineage>
</organism>
<accession>A0AA35ZVV4</accession>
<evidence type="ECO:0000313" key="2">
    <source>
        <dbReference type="Proteomes" id="UP001177003"/>
    </source>
</evidence>
<protein>
    <submittedName>
        <fullName evidence="1">Uncharacterized protein</fullName>
    </submittedName>
</protein>
<evidence type="ECO:0000313" key="1">
    <source>
        <dbReference type="EMBL" id="CAI9299805.1"/>
    </source>
</evidence>
<name>A0AA35ZVV4_LACSI</name>
<gene>
    <name evidence="1" type="ORF">LSALG_LOCUS38492</name>
</gene>
<reference evidence="1" key="1">
    <citation type="submission" date="2023-04" db="EMBL/GenBank/DDBJ databases">
        <authorList>
            <person name="Vijverberg K."/>
            <person name="Xiong W."/>
            <person name="Schranz E."/>
        </authorList>
    </citation>
    <scope>NUCLEOTIDE SEQUENCE</scope>
</reference>
<dbReference type="AlphaFoldDB" id="A0AA35ZVV4"/>
<dbReference type="Proteomes" id="UP001177003">
    <property type="component" value="Chromosome 8"/>
</dbReference>
<dbReference type="EMBL" id="OX465084">
    <property type="protein sequence ID" value="CAI9299805.1"/>
    <property type="molecule type" value="Genomic_DNA"/>
</dbReference>
<keyword evidence="2" id="KW-1185">Reference proteome</keyword>
<sequence length="109" mass="12776">MDVEIATILNMVHILKPFLEPEGLENLKIGFIENDPWGVVCEKNENSALCNSMMHLRDKRLFYFTTLSTILSRADIHKLNTTNDIKFVSDMLKWWLNIQMILWDDSISF</sequence>